<feature type="region of interest" description="Disordered" evidence="1">
    <location>
        <begin position="81"/>
        <end position="110"/>
    </location>
</feature>
<keyword evidence="3" id="KW-1185">Reference proteome</keyword>
<dbReference type="EMBL" id="BAABJO010000025">
    <property type="protein sequence ID" value="GAA5132448.1"/>
    <property type="molecule type" value="Genomic_DNA"/>
</dbReference>
<evidence type="ECO:0000313" key="2">
    <source>
        <dbReference type="EMBL" id="GAA5132448.1"/>
    </source>
</evidence>
<proteinExistence type="predicted"/>
<gene>
    <name evidence="2" type="ORF">GCM10023320_57030</name>
</gene>
<reference evidence="3" key="1">
    <citation type="journal article" date="2019" name="Int. J. Syst. Evol. Microbiol.">
        <title>The Global Catalogue of Microorganisms (GCM) 10K type strain sequencing project: providing services to taxonomists for standard genome sequencing and annotation.</title>
        <authorList>
            <consortium name="The Broad Institute Genomics Platform"/>
            <consortium name="The Broad Institute Genome Sequencing Center for Infectious Disease"/>
            <person name="Wu L."/>
            <person name="Ma J."/>
        </authorList>
    </citation>
    <scope>NUCLEOTIDE SEQUENCE [LARGE SCALE GENOMIC DNA]</scope>
    <source>
        <strain evidence="3">JCM 18302</strain>
    </source>
</reference>
<organism evidence="2 3">
    <name type="scientific">Pseudonocardia adelaidensis</name>
    <dbReference type="NCBI Taxonomy" id="648754"/>
    <lineage>
        <taxon>Bacteria</taxon>
        <taxon>Bacillati</taxon>
        <taxon>Actinomycetota</taxon>
        <taxon>Actinomycetes</taxon>
        <taxon>Pseudonocardiales</taxon>
        <taxon>Pseudonocardiaceae</taxon>
        <taxon>Pseudonocardia</taxon>
    </lineage>
</organism>
<evidence type="ECO:0000256" key="1">
    <source>
        <dbReference type="SAM" id="MobiDB-lite"/>
    </source>
</evidence>
<dbReference type="RefSeq" id="WP_345608970.1">
    <property type="nucleotide sequence ID" value="NZ_BAABJO010000025.1"/>
</dbReference>
<dbReference type="Proteomes" id="UP001500804">
    <property type="component" value="Unassembled WGS sequence"/>
</dbReference>
<comment type="caution">
    <text evidence="2">The sequence shown here is derived from an EMBL/GenBank/DDBJ whole genome shotgun (WGS) entry which is preliminary data.</text>
</comment>
<name>A0ABP9NRP1_9PSEU</name>
<feature type="compositionally biased region" description="Basic and acidic residues" evidence="1">
    <location>
        <begin position="86"/>
        <end position="101"/>
    </location>
</feature>
<evidence type="ECO:0000313" key="3">
    <source>
        <dbReference type="Proteomes" id="UP001500804"/>
    </source>
</evidence>
<sequence>MTLPKPAARIALDPDTVPAVALGVLLSTLPRDHPLVAAARLGITIGDSRDGVPLVADYPFPDGRYHRPNALPEYCELAKRRYPPTGDRDQWIKPKPGDHRGQRAMPEVAA</sequence>
<accession>A0ABP9NRP1</accession>
<protein>
    <submittedName>
        <fullName evidence="2">Uncharacterized protein</fullName>
    </submittedName>
</protein>